<name>A0A2H0D0S9_9BACT</name>
<dbReference type="Gene3D" id="2.40.10.120">
    <property type="match status" value="1"/>
</dbReference>
<proteinExistence type="inferred from homology"/>
<keyword evidence="2" id="KW-0472">Membrane</keyword>
<dbReference type="EMBL" id="PCTN01000134">
    <property type="protein sequence ID" value="PIP75569.1"/>
    <property type="molecule type" value="Genomic_DNA"/>
</dbReference>
<dbReference type="PANTHER" id="PTHR22939:SF129">
    <property type="entry name" value="SERINE PROTEASE HTRA2, MITOCHONDRIAL"/>
    <property type="match status" value="1"/>
</dbReference>
<gene>
    <name evidence="4" type="ORF">COW86_03045</name>
</gene>
<dbReference type="InterPro" id="IPR001478">
    <property type="entry name" value="PDZ"/>
</dbReference>
<comment type="caution">
    <text evidence="4">The sequence shown here is derived from an EMBL/GenBank/DDBJ whole genome shotgun (WGS) entry which is preliminary data.</text>
</comment>
<evidence type="ECO:0000256" key="2">
    <source>
        <dbReference type="SAM" id="Phobius"/>
    </source>
</evidence>
<evidence type="ECO:0000313" key="4">
    <source>
        <dbReference type="EMBL" id="PIP75569.1"/>
    </source>
</evidence>
<dbReference type="PANTHER" id="PTHR22939">
    <property type="entry name" value="SERINE PROTEASE FAMILY S1C HTRA-RELATED"/>
    <property type="match status" value="1"/>
</dbReference>
<comment type="similarity">
    <text evidence="1">Belongs to the peptidase S1C family.</text>
</comment>
<protein>
    <recommendedName>
        <fullName evidence="3">PDZ domain-containing protein</fullName>
    </recommendedName>
</protein>
<reference evidence="4 5" key="1">
    <citation type="submission" date="2017-09" db="EMBL/GenBank/DDBJ databases">
        <title>Depth-based differentiation of microbial function through sediment-hosted aquifers and enrichment of novel symbionts in the deep terrestrial subsurface.</title>
        <authorList>
            <person name="Probst A.J."/>
            <person name="Ladd B."/>
            <person name="Jarett J.K."/>
            <person name="Geller-Mcgrath D.E."/>
            <person name="Sieber C.M."/>
            <person name="Emerson J.B."/>
            <person name="Anantharaman K."/>
            <person name="Thomas B.C."/>
            <person name="Malmstrom R."/>
            <person name="Stieglmeier M."/>
            <person name="Klingl A."/>
            <person name="Woyke T."/>
            <person name="Ryan C.M."/>
            <person name="Banfield J.F."/>
        </authorList>
    </citation>
    <scope>NUCLEOTIDE SEQUENCE [LARGE SCALE GENOMIC DNA]</scope>
    <source>
        <strain evidence="4">CG22_combo_CG10-13_8_21_14_all_39_9</strain>
    </source>
</reference>
<dbReference type="SMART" id="SM00228">
    <property type="entry name" value="PDZ"/>
    <property type="match status" value="1"/>
</dbReference>
<sequence>MSKKFTLKPIKTLVTKTAGQTELTSANEVSQEKFDDFYKHNGGSVIEKPKVGPGIWGLVILVSILFGFGSALLYNFLFNNTLGVNGNQNVVIDKKENVTVTSEEQLAAIAENINPVMVNFYDDSTDVSGPFYQDIYSLGSGFILTSNGWLVTTQSVLDKIAGKDFVVLTADYKVYRVEKTLTDPISAVVFMKITANDLPVAKLGEISSAHSGQKVYGFIANYPEAKIASLHLADLQATTLGDVVDSTEKFAHFVTAREGYDPSLAGAPIVNLAGEIVAIIADQQTAIPTQYLTTAIADLSKKDKIDRAYFGVHYINLAKYPKIDRATAVMRDNGALLSGYKNLLAVAKGSPADKAGLQVGDIITMIEDEPVNGRVTLTQMIQEYEPGQKIKLIIIRNNQEQKIEVELGKIE</sequence>
<organism evidence="4 5">
    <name type="scientific">Candidatus Kuenenbacteria bacterium CG22_combo_CG10-13_8_21_14_all_39_9</name>
    <dbReference type="NCBI Taxonomy" id="1974621"/>
    <lineage>
        <taxon>Bacteria</taxon>
        <taxon>Candidatus Kueneniibacteriota</taxon>
    </lineage>
</organism>
<dbReference type="Pfam" id="PF13365">
    <property type="entry name" value="Trypsin_2"/>
    <property type="match status" value="1"/>
</dbReference>
<keyword evidence="2" id="KW-1133">Transmembrane helix</keyword>
<dbReference type="AlphaFoldDB" id="A0A2H0D0S9"/>
<dbReference type="Gene3D" id="2.30.42.10">
    <property type="match status" value="1"/>
</dbReference>
<dbReference type="Pfam" id="PF13180">
    <property type="entry name" value="PDZ_2"/>
    <property type="match status" value="1"/>
</dbReference>
<evidence type="ECO:0000259" key="3">
    <source>
        <dbReference type="SMART" id="SM00228"/>
    </source>
</evidence>
<dbReference type="Proteomes" id="UP000230159">
    <property type="component" value="Unassembled WGS sequence"/>
</dbReference>
<dbReference type="SUPFAM" id="SSF50494">
    <property type="entry name" value="Trypsin-like serine proteases"/>
    <property type="match status" value="1"/>
</dbReference>
<dbReference type="InterPro" id="IPR036034">
    <property type="entry name" value="PDZ_sf"/>
</dbReference>
<feature type="transmembrane region" description="Helical" evidence="2">
    <location>
        <begin position="55"/>
        <end position="77"/>
    </location>
</feature>
<keyword evidence="2" id="KW-0812">Transmembrane</keyword>
<accession>A0A2H0D0S9</accession>
<feature type="domain" description="PDZ" evidence="3">
    <location>
        <begin position="308"/>
        <end position="398"/>
    </location>
</feature>
<dbReference type="SUPFAM" id="SSF50156">
    <property type="entry name" value="PDZ domain-like"/>
    <property type="match status" value="1"/>
</dbReference>
<evidence type="ECO:0000256" key="1">
    <source>
        <dbReference type="ARBA" id="ARBA00010541"/>
    </source>
</evidence>
<evidence type="ECO:0000313" key="5">
    <source>
        <dbReference type="Proteomes" id="UP000230159"/>
    </source>
</evidence>
<dbReference type="InterPro" id="IPR009003">
    <property type="entry name" value="Peptidase_S1_PA"/>
</dbReference>